<proteinExistence type="inferred from homology"/>
<evidence type="ECO:0000313" key="3">
    <source>
        <dbReference type="EMBL" id="GMM53224.1"/>
    </source>
</evidence>
<dbReference type="PANTHER" id="PTHR13261">
    <property type="entry name" value="BRCA2 AND CDKN1A INTERACTING PROTEIN"/>
    <property type="match status" value="1"/>
</dbReference>
<evidence type="ECO:0000256" key="2">
    <source>
        <dbReference type="ARBA" id="ARBA00014649"/>
    </source>
</evidence>
<dbReference type="InterPro" id="IPR025602">
    <property type="entry name" value="BCP1_family"/>
</dbReference>
<evidence type="ECO:0000313" key="4">
    <source>
        <dbReference type="Proteomes" id="UP001362899"/>
    </source>
</evidence>
<reference evidence="3 4" key="1">
    <citation type="journal article" date="2023" name="Elife">
        <title>Identification of key yeast species and microbe-microbe interactions impacting larval growth of Drosophila in the wild.</title>
        <authorList>
            <person name="Mure A."/>
            <person name="Sugiura Y."/>
            <person name="Maeda R."/>
            <person name="Honda K."/>
            <person name="Sakurai N."/>
            <person name="Takahashi Y."/>
            <person name="Watada M."/>
            <person name="Katoh T."/>
            <person name="Gotoh A."/>
            <person name="Gotoh Y."/>
            <person name="Taniguchi I."/>
            <person name="Nakamura K."/>
            <person name="Hayashi T."/>
            <person name="Katayama T."/>
            <person name="Uemura T."/>
            <person name="Hattori Y."/>
        </authorList>
    </citation>
    <scope>NUCLEOTIDE SEQUENCE [LARGE SCALE GENOMIC DNA]</scope>
    <source>
        <strain evidence="3 4">SB-73</strain>
    </source>
</reference>
<name>A0AAV5RRQ9_STABA</name>
<accession>A0AAV5RRQ9</accession>
<protein>
    <recommendedName>
        <fullName evidence="2">Protein BCP1</fullName>
    </recommendedName>
</protein>
<dbReference type="Proteomes" id="UP001362899">
    <property type="component" value="Unassembled WGS sequence"/>
</dbReference>
<dbReference type="PANTHER" id="PTHR13261:SF0">
    <property type="entry name" value="BRCA2 AND CDKN1A-INTERACTING PROTEIN"/>
    <property type="match status" value="1"/>
</dbReference>
<keyword evidence="4" id="KW-1185">Reference proteome</keyword>
<dbReference type="AlphaFoldDB" id="A0AAV5RRQ9"/>
<comment type="caution">
    <text evidence="3">The sequence shown here is derived from an EMBL/GenBank/DDBJ whole genome shotgun (WGS) entry which is preliminary data.</text>
</comment>
<evidence type="ECO:0000256" key="1">
    <source>
        <dbReference type="ARBA" id="ARBA00006781"/>
    </source>
</evidence>
<dbReference type="GO" id="GO:0005634">
    <property type="term" value="C:nucleus"/>
    <property type="evidence" value="ECO:0007669"/>
    <property type="project" value="TreeGrafter"/>
</dbReference>
<comment type="similarity">
    <text evidence="1">Belongs to the BCP1 family.</text>
</comment>
<dbReference type="EMBL" id="BTGC01000008">
    <property type="protein sequence ID" value="GMM53224.1"/>
    <property type="molecule type" value="Genomic_DNA"/>
</dbReference>
<dbReference type="Pfam" id="PF13862">
    <property type="entry name" value="BCCIP"/>
    <property type="match status" value="1"/>
</dbReference>
<gene>
    <name evidence="3" type="ORF">DASB73_041870</name>
</gene>
<dbReference type="PIRSF" id="PIRSF028983">
    <property type="entry name" value="BCP1"/>
    <property type="match status" value="1"/>
</dbReference>
<sequence length="257" mass="29216">MGKRKDSEREEKFEEDIVDVDFDFFDLKEDDFLSIKSLLRQMIGADSNLFNLSSLAQLTIDAPVGTAIKTNDEEFDDVLAILAITEVDFTESTETGKLVQYWIKRTEQNPDLNRALRKIAHNKNSTGLIISERFINMPFDVVVPLYTLMIQECKARNINFEYILIPSRVYTEIASELNANPSQPKRGTSQEYHLFHHEDECIDQVAVAAGNFKYETPVDETDSRRAFQENGILPHGHLAIIKASQLETLLAKLSALS</sequence>
<organism evidence="3 4">
    <name type="scientific">Starmerella bacillaris</name>
    <name type="common">Yeast</name>
    <name type="synonym">Candida zemplinina</name>
    <dbReference type="NCBI Taxonomy" id="1247836"/>
    <lineage>
        <taxon>Eukaryota</taxon>
        <taxon>Fungi</taxon>
        <taxon>Dikarya</taxon>
        <taxon>Ascomycota</taxon>
        <taxon>Saccharomycotina</taxon>
        <taxon>Dipodascomycetes</taxon>
        <taxon>Dipodascales</taxon>
        <taxon>Trichomonascaceae</taxon>
        <taxon>Starmerella</taxon>
    </lineage>
</organism>